<keyword evidence="7" id="KW-1185">Reference proteome</keyword>
<feature type="domain" description="FAD-binding" evidence="5">
    <location>
        <begin position="18"/>
        <end position="181"/>
    </location>
</feature>
<dbReference type="PANTHER" id="PTHR47178:SF5">
    <property type="entry name" value="FAD-BINDING DOMAIN-CONTAINING PROTEIN"/>
    <property type="match status" value="1"/>
</dbReference>
<evidence type="ECO:0000256" key="4">
    <source>
        <dbReference type="ARBA" id="ARBA00023033"/>
    </source>
</evidence>
<dbReference type="SUPFAM" id="SSF51905">
    <property type="entry name" value="FAD/NAD(P)-binding domain"/>
    <property type="match status" value="1"/>
</dbReference>
<proteinExistence type="predicted"/>
<dbReference type="KEGG" id="nah:F5544_18130"/>
<reference evidence="6 7" key="1">
    <citation type="journal article" date="2019" name="ACS Chem. Biol.">
        <title>Identification and Mobilization of a Cryptic Antibiotic Biosynthesis Gene Locus from a Human-Pathogenic Nocardia Isolate.</title>
        <authorList>
            <person name="Herisse M."/>
            <person name="Ishida K."/>
            <person name="Porter J.L."/>
            <person name="Howden B."/>
            <person name="Hertweck C."/>
            <person name="Stinear T.P."/>
            <person name="Pidot S.J."/>
        </authorList>
    </citation>
    <scope>NUCLEOTIDE SEQUENCE [LARGE SCALE GENOMIC DNA]</scope>
    <source>
        <strain evidence="6 7">AUSMDU00012717</strain>
    </source>
</reference>
<evidence type="ECO:0000256" key="1">
    <source>
        <dbReference type="ARBA" id="ARBA00022630"/>
    </source>
</evidence>
<dbReference type="EMBL" id="CP046172">
    <property type="protein sequence ID" value="QIS11500.1"/>
    <property type="molecule type" value="Genomic_DNA"/>
</dbReference>
<protein>
    <submittedName>
        <fullName evidence="6">NAD(P)-binding protein</fullName>
    </submittedName>
</protein>
<organism evidence="6 7">
    <name type="scientific">Nocardia arthritidis</name>
    <dbReference type="NCBI Taxonomy" id="228602"/>
    <lineage>
        <taxon>Bacteria</taxon>
        <taxon>Bacillati</taxon>
        <taxon>Actinomycetota</taxon>
        <taxon>Actinomycetes</taxon>
        <taxon>Mycobacteriales</taxon>
        <taxon>Nocardiaceae</taxon>
        <taxon>Nocardia</taxon>
    </lineage>
</organism>
<dbReference type="GO" id="GO:0071949">
    <property type="term" value="F:FAD binding"/>
    <property type="evidence" value="ECO:0007669"/>
    <property type="project" value="InterPro"/>
</dbReference>
<dbReference type="GO" id="GO:0004497">
    <property type="term" value="F:monooxygenase activity"/>
    <property type="evidence" value="ECO:0007669"/>
    <property type="project" value="UniProtKB-KW"/>
</dbReference>
<evidence type="ECO:0000259" key="5">
    <source>
        <dbReference type="Pfam" id="PF01494"/>
    </source>
</evidence>
<dbReference type="Proteomes" id="UP000503540">
    <property type="component" value="Chromosome"/>
</dbReference>
<evidence type="ECO:0000256" key="2">
    <source>
        <dbReference type="ARBA" id="ARBA00022827"/>
    </source>
</evidence>
<dbReference type="InterPro" id="IPR002938">
    <property type="entry name" value="FAD-bd"/>
</dbReference>
<evidence type="ECO:0000313" key="6">
    <source>
        <dbReference type="EMBL" id="QIS11500.1"/>
    </source>
</evidence>
<evidence type="ECO:0000313" key="7">
    <source>
        <dbReference type="Proteomes" id="UP000503540"/>
    </source>
</evidence>
<keyword evidence="1" id="KW-0285">Flavoprotein</keyword>
<gene>
    <name evidence="6" type="ORF">F5544_18130</name>
</gene>
<dbReference type="Pfam" id="PF01494">
    <property type="entry name" value="FAD_binding_3"/>
    <property type="match status" value="1"/>
</dbReference>
<keyword evidence="3" id="KW-0560">Oxidoreductase</keyword>
<dbReference type="PANTHER" id="PTHR47178">
    <property type="entry name" value="MONOOXYGENASE, FAD-BINDING"/>
    <property type="match status" value="1"/>
</dbReference>
<dbReference type="AlphaFoldDB" id="A0A6G9YEE7"/>
<dbReference type="PRINTS" id="PR00420">
    <property type="entry name" value="RNGMNOXGNASE"/>
</dbReference>
<sequence>MCGASAPQDDPSTLSRMRIAIIGAGLGGLASAHRLLAAGFQVDVYERDTALQARFQGYRITLEEAGFAALRRAVPTRLHELLEAIGDEFHGTTRTVDPQLTTLDKPEFSHHGRMFDRNVLRHLLFAGVADHVRFGHRFERYTELPDGNVELAFADGRSASADLVIGADGLGSKVRRQLLPQVEMRELPICAAIGRTPLTERFAGLVSGRSLFVTSPDIQLMLGAMRFRRSPALAAQTMAPDVRLPDVSSYIRWVFLMPGPAPADGDPSRILDSIREWHPELRALVRHADPENSGIVPMRLGDPLPAWQTRAVTLLGDAGHLAPPGGNGANVALLHTDQLAAELIEVRDGDSDLPTAVARYEQRLREYTAIGRTEVERVYDNFARLRADSR</sequence>
<dbReference type="Gene3D" id="3.50.50.60">
    <property type="entry name" value="FAD/NAD(P)-binding domain"/>
    <property type="match status" value="1"/>
</dbReference>
<dbReference type="InterPro" id="IPR036188">
    <property type="entry name" value="FAD/NAD-bd_sf"/>
</dbReference>
<evidence type="ECO:0000256" key="3">
    <source>
        <dbReference type="ARBA" id="ARBA00023002"/>
    </source>
</evidence>
<keyword evidence="4" id="KW-0503">Monooxygenase</keyword>
<keyword evidence="2" id="KW-0274">FAD</keyword>
<accession>A0A6G9YEE7</accession>
<name>A0A6G9YEE7_9NOCA</name>